<feature type="non-terminal residue" evidence="4">
    <location>
        <position position="207"/>
    </location>
</feature>
<dbReference type="InterPro" id="IPR027417">
    <property type="entry name" value="P-loop_NTPase"/>
</dbReference>
<dbReference type="GO" id="GO:0006289">
    <property type="term" value="P:nucleotide-excision repair"/>
    <property type="evidence" value="ECO:0007669"/>
    <property type="project" value="InterPro"/>
</dbReference>
<name>K1TND6_9ZZZZ</name>
<gene>
    <name evidence="4" type="ORF">LEA_08479</name>
</gene>
<dbReference type="AlphaFoldDB" id="K1TND6"/>
<dbReference type="GO" id="GO:0009380">
    <property type="term" value="C:excinuclease repair complex"/>
    <property type="evidence" value="ECO:0007669"/>
    <property type="project" value="InterPro"/>
</dbReference>
<dbReference type="GO" id="GO:0016887">
    <property type="term" value="F:ATP hydrolysis activity"/>
    <property type="evidence" value="ECO:0007669"/>
    <property type="project" value="InterPro"/>
</dbReference>
<dbReference type="SUPFAM" id="SSF52540">
    <property type="entry name" value="P-loop containing nucleoside triphosphate hydrolases"/>
    <property type="match status" value="1"/>
</dbReference>
<dbReference type="InterPro" id="IPR041471">
    <property type="entry name" value="UvrB_inter"/>
</dbReference>
<feature type="domain" description="UvrB interaction" evidence="3">
    <location>
        <begin position="125"/>
        <end position="206"/>
    </location>
</feature>
<feature type="non-terminal residue" evidence="4">
    <location>
        <position position="1"/>
    </location>
</feature>
<dbReference type="PANTHER" id="PTHR24029:SF1">
    <property type="entry name" value="TRANSCRIPTION-REPAIR-COUPLING FACTOR"/>
    <property type="match status" value="1"/>
</dbReference>
<dbReference type="PANTHER" id="PTHR24029">
    <property type="entry name" value="UVRABC SYSTEM PROTEIN B"/>
    <property type="match status" value="1"/>
</dbReference>
<dbReference type="Gene3D" id="3.30.2060.10">
    <property type="entry name" value="Penicillin-binding protein 1b domain"/>
    <property type="match status" value="1"/>
</dbReference>
<evidence type="ECO:0000256" key="1">
    <source>
        <dbReference type="ARBA" id="ARBA00022741"/>
    </source>
</evidence>
<evidence type="ECO:0000259" key="3">
    <source>
        <dbReference type="Pfam" id="PF17757"/>
    </source>
</evidence>
<dbReference type="Pfam" id="PF17757">
    <property type="entry name" value="UvrB_inter"/>
    <property type="match status" value="1"/>
</dbReference>
<evidence type="ECO:0000313" key="4">
    <source>
        <dbReference type="EMBL" id="EKC69074.1"/>
    </source>
</evidence>
<dbReference type="GO" id="GO:0003677">
    <property type="term" value="F:DNA binding"/>
    <property type="evidence" value="ECO:0007669"/>
    <property type="project" value="InterPro"/>
</dbReference>
<reference evidence="4" key="1">
    <citation type="journal article" date="2013" name="Environ. Microbiol.">
        <title>Microbiota from the distal guts of lean and obese adolescents exhibit partial functional redundancy besides clear differences in community structure.</title>
        <authorList>
            <person name="Ferrer M."/>
            <person name="Ruiz A."/>
            <person name="Lanza F."/>
            <person name="Haange S.B."/>
            <person name="Oberbach A."/>
            <person name="Till H."/>
            <person name="Bargiela R."/>
            <person name="Campoy C."/>
            <person name="Segura M.T."/>
            <person name="Richter M."/>
            <person name="von Bergen M."/>
            <person name="Seifert J."/>
            <person name="Suarez A."/>
        </authorList>
    </citation>
    <scope>NUCLEOTIDE SEQUENCE</scope>
</reference>
<keyword evidence="1" id="KW-0547">Nucleotide-binding</keyword>
<sequence length="207" mass="22709">EYQKIAASLASPGPAALFGLPPAGRALLYAALQKDTGRILCVVTPGEAEATHFADDLKTLGLSAAVFPPRDFMLRPVEGAGREYEYRRLSVLGALAGGRLNAVCVPAEALLQYTVPQDEFQKNTLTLKPGMVYNREALVERLFAAGYVRRSQVDGPGQFSVRGDIVDIYAPDMRQPARVEYWDDEIDSLASFDLLTQRRDGALEKIY</sequence>
<proteinExistence type="predicted"/>
<keyword evidence="2" id="KW-0067">ATP-binding</keyword>
<dbReference type="EMBL" id="AJWY01005642">
    <property type="protein sequence ID" value="EKC69074.1"/>
    <property type="molecule type" value="Genomic_DNA"/>
</dbReference>
<dbReference type="InterPro" id="IPR004807">
    <property type="entry name" value="UvrB"/>
</dbReference>
<organism evidence="4">
    <name type="scientific">human gut metagenome</name>
    <dbReference type="NCBI Taxonomy" id="408170"/>
    <lineage>
        <taxon>unclassified sequences</taxon>
        <taxon>metagenomes</taxon>
        <taxon>organismal metagenomes</taxon>
    </lineage>
</organism>
<evidence type="ECO:0000256" key="2">
    <source>
        <dbReference type="ARBA" id="ARBA00022840"/>
    </source>
</evidence>
<dbReference type="GO" id="GO:0005524">
    <property type="term" value="F:ATP binding"/>
    <property type="evidence" value="ECO:0007669"/>
    <property type="project" value="UniProtKB-KW"/>
</dbReference>
<comment type="caution">
    <text evidence="4">The sequence shown here is derived from an EMBL/GenBank/DDBJ whole genome shotgun (WGS) entry which is preliminary data.</text>
</comment>
<accession>K1TND6</accession>
<protein>
    <submittedName>
        <fullName evidence="4">Transcription-repair coupling factor</fullName>
    </submittedName>
</protein>